<dbReference type="PANTHER" id="PTHR31424">
    <property type="entry name" value="PROTEIN CBG23806"/>
    <property type="match status" value="1"/>
</dbReference>
<sequence>MRYINDLRNMTTSQLQTTPATGAYKYKEFEDVRGLYAPDVKAIIMERINDLLRSGQLVYERVEKPNSIAIRIGINGDSDQGSTKFNFQLEVKENNHSVNNLSILTIWFGQDKTNLIHHFMKNPMQQLDSIIENGWHVVINGSKTKVIFQPFIVADYMVLYSFFGLKGAASSYNCIQCERWASGAKNRLNVLSYEITDKFQLRDVNTVDP</sequence>
<dbReference type="Pfam" id="PF06918">
    <property type="entry name" value="DUF1280"/>
    <property type="match status" value="1"/>
</dbReference>
<dbReference type="InterPro" id="IPR009689">
    <property type="entry name" value="DUF1280"/>
</dbReference>
<organism evidence="1 2">
    <name type="scientific">Strongyloides papillosus</name>
    <name type="common">Intestinal threadworm</name>
    <dbReference type="NCBI Taxonomy" id="174720"/>
    <lineage>
        <taxon>Eukaryota</taxon>
        <taxon>Metazoa</taxon>
        <taxon>Ecdysozoa</taxon>
        <taxon>Nematoda</taxon>
        <taxon>Chromadorea</taxon>
        <taxon>Rhabditida</taxon>
        <taxon>Tylenchina</taxon>
        <taxon>Panagrolaimomorpha</taxon>
        <taxon>Strongyloidoidea</taxon>
        <taxon>Strongyloididae</taxon>
        <taxon>Strongyloides</taxon>
    </lineage>
</organism>
<dbReference type="WBParaSite" id="SPAL_0001773800.1">
    <property type="protein sequence ID" value="SPAL_0001773800.1"/>
    <property type="gene ID" value="SPAL_0001773800"/>
</dbReference>
<name>A0A0N5CIT3_STREA</name>
<evidence type="ECO:0000313" key="2">
    <source>
        <dbReference type="WBParaSite" id="SPAL_0001773800.1"/>
    </source>
</evidence>
<evidence type="ECO:0000313" key="1">
    <source>
        <dbReference type="Proteomes" id="UP000046392"/>
    </source>
</evidence>
<accession>A0A0N5CIT3</accession>
<dbReference type="Proteomes" id="UP000046392">
    <property type="component" value="Unplaced"/>
</dbReference>
<proteinExistence type="predicted"/>
<reference evidence="2" key="1">
    <citation type="submission" date="2017-02" db="UniProtKB">
        <authorList>
            <consortium name="WormBaseParasite"/>
        </authorList>
    </citation>
    <scope>IDENTIFICATION</scope>
</reference>
<keyword evidence="1" id="KW-1185">Reference proteome</keyword>
<dbReference type="PANTHER" id="PTHR31424:SF3">
    <property type="entry name" value="RING-TYPE DOMAIN-CONTAINING PROTEIN"/>
    <property type="match status" value="1"/>
</dbReference>
<protein>
    <submittedName>
        <fullName evidence="2">Virulence protein</fullName>
    </submittedName>
</protein>
<dbReference type="AlphaFoldDB" id="A0A0N5CIT3"/>